<evidence type="ECO:0000313" key="2">
    <source>
        <dbReference type="EMBL" id="ANN72589.1"/>
    </source>
</evidence>
<protein>
    <recommendedName>
        <fullName evidence="1">HTH araC/xylS-type domain-containing protein</fullName>
    </recommendedName>
</protein>
<dbReference type="SMART" id="SM00342">
    <property type="entry name" value="HTH_ARAC"/>
    <property type="match status" value="1"/>
</dbReference>
<dbReference type="Proteomes" id="UP000092213">
    <property type="component" value="Chromosome"/>
</dbReference>
<dbReference type="PANTHER" id="PTHR11019">
    <property type="entry name" value="HTH-TYPE TRANSCRIPTIONAL REGULATOR NIMR"/>
    <property type="match status" value="1"/>
</dbReference>
<organism evidence="2 3">
    <name type="scientific">Bordetella bronchialis</name>
    <dbReference type="NCBI Taxonomy" id="463025"/>
    <lineage>
        <taxon>Bacteria</taxon>
        <taxon>Pseudomonadati</taxon>
        <taxon>Pseudomonadota</taxon>
        <taxon>Betaproteobacteria</taxon>
        <taxon>Burkholderiales</taxon>
        <taxon>Alcaligenaceae</taxon>
        <taxon>Bordetella</taxon>
    </lineage>
</organism>
<dbReference type="Pfam" id="PF12833">
    <property type="entry name" value="HTH_18"/>
    <property type="match status" value="1"/>
</dbReference>
<accession>A0A193G023</accession>
<dbReference type="Gene3D" id="1.10.10.60">
    <property type="entry name" value="Homeodomain-like"/>
    <property type="match status" value="1"/>
</dbReference>
<dbReference type="AlphaFoldDB" id="A0A193G023"/>
<dbReference type="GO" id="GO:0003700">
    <property type="term" value="F:DNA-binding transcription factor activity"/>
    <property type="evidence" value="ECO:0007669"/>
    <property type="project" value="InterPro"/>
</dbReference>
<reference evidence="2 3" key="1">
    <citation type="submission" date="2016-06" db="EMBL/GenBank/DDBJ databases">
        <title>Complete genome sequences of Bordetella bronchialis and Bordetella flabilis.</title>
        <authorList>
            <person name="LiPuma J.J."/>
            <person name="Spilker T."/>
        </authorList>
    </citation>
    <scope>NUCLEOTIDE SEQUENCE [LARGE SCALE GENOMIC DNA]</scope>
    <source>
        <strain evidence="2 3">AU17976</strain>
    </source>
</reference>
<name>A0A193G023_9BORD</name>
<sequence length="257" mass="27645">MDCSAPLSSKLGLTAQDGFALAASRQSRYAHHRHVHDCAMLLWPRTGALASIWGDGERRRHGRLVRGQALLVPAHVEHSSCSDSAVQQHGELYFAPELLRDCAAHGLLVLDGAAQAMLEALWKPAMSRRALPRLVDALVAQLATARQACPGIEAPAKLARQWLEGVRARLADGRPAPAIAESAGWLGVSTRTLQRACLDTYGRTPVALRRMLVAYAARARIAQGESVAWVSTELGFANSGHLGRLLRAVPASEIPPL</sequence>
<dbReference type="InterPro" id="IPR018060">
    <property type="entry name" value="HTH_AraC"/>
</dbReference>
<feature type="domain" description="HTH araC/xylS-type" evidence="1">
    <location>
        <begin position="176"/>
        <end position="255"/>
    </location>
</feature>
<gene>
    <name evidence="2" type="ORF">BAU08_15620</name>
</gene>
<dbReference type="GO" id="GO:0043565">
    <property type="term" value="F:sequence-specific DNA binding"/>
    <property type="evidence" value="ECO:0007669"/>
    <property type="project" value="InterPro"/>
</dbReference>
<dbReference type="STRING" id="463025.BAU08_15620"/>
<evidence type="ECO:0000313" key="3">
    <source>
        <dbReference type="Proteomes" id="UP000092213"/>
    </source>
</evidence>
<dbReference type="PANTHER" id="PTHR11019:SF159">
    <property type="entry name" value="TRANSCRIPTIONAL REGULATOR-RELATED"/>
    <property type="match status" value="1"/>
</dbReference>
<dbReference type="RefSeq" id="WP_066670292.1">
    <property type="nucleotide sequence ID" value="NZ_CP016171.1"/>
</dbReference>
<dbReference type="EMBL" id="CP016171">
    <property type="protein sequence ID" value="ANN72589.1"/>
    <property type="molecule type" value="Genomic_DNA"/>
</dbReference>
<evidence type="ECO:0000259" key="1">
    <source>
        <dbReference type="SMART" id="SM00342"/>
    </source>
</evidence>
<proteinExistence type="predicted"/>